<feature type="transmembrane region" description="Helical" evidence="10">
    <location>
        <begin position="176"/>
        <end position="197"/>
    </location>
</feature>
<feature type="transmembrane region" description="Helical" evidence="10">
    <location>
        <begin position="399"/>
        <end position="421"/>
    </location>
</feature>
<keyword evidence="3" id="KW-0050">Antiport</keyword>
<dbReference type="GeneID" id="14403772"/>
<protein>
    <recommendedName>
        <fullName evidence="9">Multidrug-efflux transporter</fullName>
    </recommendedName>
</protein>
<comment type="subcellular location">
    <subcellularLocation>
        <location evidence="1">Cell membrane</location>
        <topology evidence="1">Multi-pass membrane protein</topology>
    </subcellularLocation>
</comment>
<proteinExistence type="predicted"/>
<evidence type="ECO:0000313" key="11">
    <source>
        <dbReference type="EMBL" id="AGB37874.1"/>
    </source>
</evidence>
<reference evidence="11 12" key="1">
    <citation type="submission" date="2012-11" db="EMBL/GenBank/DDBJ databases">
        <title>FINISHED of Natronococcus occultus SP4, DSM 3396.</title>
        <authorList>
            <consortium name="DOE Joint Genome Institute"/>
            <person name="Eisen J."/>
            <person name="Huntemann M."/>
            <person name="Wei C.-L."/>
            <person name="Han J."/>
            <person name="Detter J.C."/>
            <person name="Han C."/>
            <person name="Tapia R."/>
            <person name="Chen A."/>
            <person name="Kyrpides N."/>
            <person name="Mavromatis K."/>
            <person name="Markowitz V."/>
            <person name="Szeto E."/>
            <person name="Ivanova N."/>
            <person name="Mikhailova N."/>
            <person name="Ovchinnikova G."/>
            <person name="Pagani I."/>
            <person name="Pati A."/>
            <person name="Goodwin L."/>
            <person name="Nordberg H.P."/>
            <person name="Cantor M.N."/>
            <person name="Hua S.X."/>
            <person name="Woyke T."/>
            <person name="Eisen J."/>
            <person name="Klenk H.-P."/>
            <person name="Klenk H.-P."/>
        </authorList>
    </citation>
    <scope>NUCLEOTIDE SEQUENCE [LARGE SCALE GENOMIC DNA]</scope>
    <source>
        <strain evidence="11 12">SP4</strain>
    </source>
</reference>
<evidence type="ECO:0000256" key="10">
    <source>
        <dbReference type="SAM" id="Phobius"/>
    </source>
</evidence>
<name>L0K0L2_9EURY</name>
<evidence type="ECO:0000313" key="12">
    <source>
        <dbReference type="Proteomes" id="UP000010878"/>
    </source>
</evidence>
<keyword evidence="8 10" id="KW-0472">Membrane</keyword>
<keyword evidence="7" id="KW-0406">Ion transport</keyword>
<evidence type="ECO:0000256" key="4">
    <source>
        <dbReference type="ARBA" id="ARBA00022475"/>
    </source>
</evidence>
<evidence type="ECO:0000256" key="1">
    <source>
        <dbReference type="ARBA" id="ARBA00004651"/>
    </source>
</evidence>
<dbReference type="GO" id="GO:0042910">
    <property type="term" value="F:xenobiotic transmembrane transporter activity"/>
    <property type="evidence" value="ECO:0007669"/>
    <property type="project" value="InterPro"/>
</dbReference>
<evidence type="ECO:0000256" key="5">
    <source>
        <dbReference type="ARBA" id="ARBA00022692"/>
    </source>
</evidence>
<dbReference type="eggNOG" id="arCOG01731">
    <property type="taxonomic scope" value="Archaea"/>
</dbReference>
<dbReference type="HOGENOM" id="CLU_012893_5_3_2"/>
<dbReference type="STRING" id="694430.Natoc_2088"/>
<dbReference type="PANTHER" id="PTHR43298">
    <property type="entry name" value="MULTIDRUG RESISTANCE PROTEIN NORM-RELATED"/>
    <property type="match status" value="1"/>
</dbReference>
<accession>L0K0L2</accession>
<dbReference type="KEGG" id="nou:Natoc_2088"/>
<feature type="transmembrane region" description="Helical" evidence="10">
    <location>
        <begin position="203"/>
        <end position="227"/>
    </location>
</feature>
<keyword evidence="6 10" id="KW-1133">Transmembrane helix</keyword>
<keyword evidence="2" id="KW-0813">Transport</keyword>
<evidence type="ECO:0000256" key="3">
    <source>
        <dbReference type="ARBA" id="ARBA00022449"/>
    </source>
</evidence>
<feature type="transmembrane region" description="Helical" evidence="10">
    <location>
        <begin position="143"/>
        <end position="164"/>
    </location>
</feature>
<dbReference type="InterPro" id="IPR002528">
    <property type="entry name" value="MATE_fam"/>
</dbReference>
<evidence type="ECO:0000256" key="7">
    <source>
        <dbReference type="ARBA" id="ARBA00023065"/>
    </source>
</evidence>
<keyword evidence="4" id="KW-1003">Cell membrane</keyword>
<evidence type="ECO:0000256" key="9">
    <source>
        <dbReference type="ARBA" id="ARBA00031636"/>
    </source>
</evidence>
<sequence length="475" mass="50565">MFVVLFSLSNRRFWRVWKRVFGLSWPVMAEQVLRTLMRTTDLIVAGFFSPAAVAAVGLADIYARFPLRFGIGIGDGAIALSSQDTSADATANRDEAVSQALLIGILGGIPFMLFGLLLNEYAISVLGALTDEGTMAAVVEYGSVYLMVIMLSAPAIHVNFIAARSIQGTGDTKTPMYVNGVVNALNILATIGLAFGLGPLPELGIIGIAIATAVADTLGATAFLAILATPRSEIRYVVPEQLVITKQLVLISWPRIAEGVTEMIAEFPFNAILLAFGTEVNAAYHVGRRMYQQIASPLARGYGVAANIMVGQSLGRGEGATAYYNGLAATALSTLTIGALCTLLFFFAEEFVLVFTRDPATVGYASGFAQAYAVAALLIAAYLTLSGSLRGGSETVVPFVSRVIGTFVFLLGFTYVVGVVLGYGVVAAYVAVVLDFAFRVAYLGVVFYRRRWVKRGTSMMRERGSFGEGSTDADD</sequence>
<dbReference type="GO" id="GO:0005886">
    <property type="term" value="C:plasma membrane"/>
    <property type="evidence" value="ECO:0007669"/>
    <property type="project" value="UniProtKB-SubCell"/>
</dbReference>
<evidence type="ECO:0000256" key="8">
    <source>
        <dbReference type="ARBA" id="ARBA00023136"/>
    </source>
</evidence>
<feature type="transmembrane region" description="Helical" evidence="10">
    <location>
        <begin position="322"/>
        <end position="348"/>
    </location>
</feature>
<keyword evidence="12" id="KW-1185">Reference proteome</keyword>
<dbReference type="CDD" id="cd13137">
    <property type="entry name" value="MATE_NorM_like"/>
    <property type="match status" value="1"/>
</dbReference>
<dbReference type="OrthoDB" id="214119at2157"/>
<dbReference type="Proteomes" id="UP000010878">
    <property type="component" value="Chromosome"/>
</dbReference>
<feature type="transmembrane region" description="Helical" evidence="10">
    <location>
        <begin position="100"/>
        <end position="123"/>
    </location>
</feature>
<feature type="transmembrane region" description="Helical" evidence="10">
    <location>
        <begin position="42"/>
        <end position="63"/>
    </location>
</feature>
<evidence type="ECO:0000256" key="6">
    <source>
        <dbReference type="ARBA" id="ARBA00022989"/>
    </source>
</evidence>
<gene>
    <name evidence="11" type="ORF">Natoc_2088</name>
</gene>
<dbReference type="InterPro" id="IPR050222">
    <property type="entry name" value="MATE_MdtK"/>
</dbReference>
<dbReference type="InterPro" id="IPR048279">
    <property type="entry name" value="MdtK-like"/>
</dbReference>
<dbReference type="PIRSF" id="PIRSF006603">
    <property type="entry name" value="DinF"/>
    <property type="match status" value="1"/>
</dbReference>
<dbReference type="GO" id="GO:0006811">
    <property type="term" value="P:monoatomic ion transport"/>
    <property type="evidence" value="ECO:0007669"/>
    <property type="project" value="UniProtKB-KW"/>
</dbReference>
<evidence type="ECO:0000256" key="2">
    <source>
        <dbReference type="ARBA" id="ARBA00022448"/>
    </source>
</evidence>
<feature type="transmembrane region" description="Helical" evidence="10">
    <location>
        <begin position="368"/>
        <end position="387"/>
    </location>
</feature>
<dbReference type="GO" id="GO:0015297">
    <property type="term" value="F:antiporter activity"/>
    <property type="evidence" value="ECO:0007669"/>
    <property type="project" value="UniProtKB-KW"/>
</dbReference>
<dbReference type="EMBL" id="CP003929">
    <property type="protein sequence ID" value="AGB37874.1"/>
    <property type="molecule type" value="Genomic_DNA"/>
</dbReference>
<organism evidence="11 12">
    <name type="scientific">Natronococcus occultus SP4</name>
    <dbReference type="NCBI Taxonomy" id="694430"/>
    <lineage>
        <taxon>Archaea</taxon>
        <taxon>Methanobacteriati</taxon>
        <taxon>Methanobacteriota</taxon>
        <taxon>Stenosarchaea group</taxon>
        <taxon>Halobacteria</taxon>
        <taxon>Halobacteriales</taxon>
        <taxon>Natrialbaceae</taxon>
        <taxon>Natronococcus</taxon>
    </lineage>
</organism>
<dbReference type="Pfam" id="PF01554">
    <property type="entry name" value="MatE"/>
    <property type="match status" value="2"/>
</dbReference>
<dbReference type="AlphaFoldDB" id="L0K0L2"/>
<feature type="transmembrane region" description="Helical" evidence="10">
    <location>
        <begin position="427"/>
        <end position="448"/>
    </location>
</feature>
<keyword evidence="5 10" id="KW-0812">Transmembrane</keyword>
<dbReference type="NCBIfam" id="TIGR00797">
    <property type="entry name" value="matE"/>
    <property type="match status" value="1"/>
</dbReference>
<dbReference type="PANTHER" id="PTHR43298:SF2">
    <property type="entry name" value="FMN_FAD EXPORTER YEEO-RELATED"/>
    <property type="match status" value="1"/>
</dbReference>
<dbReference type="RefSeq" id="WP_015321318.1">
    <property type="nucleotide sequence ID" value="NC_019974.1"/>
</dbReference>